<accession>A0ACC2WVT9</accession>
<name>A0ACC2WVT9_9TREE</name>
<proteinExistence type="predicted"/>
<dbReference type="Proteomes" id="UP001234202">
    <property type="component" value="Unassembled WGS sequence"/>
</dbReference>
<evidence type="ECO:0000313" key="2">
    <source>
        <dbReference type="Proteomes" id="UP001234202"/>
    </source>
</evidence>
<gene>
    <name evidence="1" type="ORF">QFC24_007063</name>
</gene>
<sequence length="908" mass="97114">MTNAELAGEYYEHFNASKKEINSLLASSDAPASSAKIAQLIQALTKSLNAATSYLPPYDQRRPVEAVSGNTRTQEPASTHAPAPPPAANGSVADTSTSQITIQDLSSTYITLDSLLPPSPTTSSCADTTESIVPTGLSITIRHVDHCVIDLRPRSRSGDTGTLTEQTLPRLTALYGDGIRDSVVIAPGTDVAGSVMLHSLERVVVITACQQVKEVVPSGSANEWKEKLEGLLGKVFAGPNSAMQEPTPPPLPPPEFQPPGEEPYVHAPSLLPMSMLLPPPITIAQYSGAMGSMGMGMGYSMGMGMSPGFGYGAPMSIPAHMLEPARTTPYNQYTIRTSFVTLNIPPKNATSSSLVGGLLRKDATANSSAIPSETASWAYDPSGSHPDSDTNDDGEPTSQVDPVQLAAARATTKGGKGGYPRPKTNIRSTNSTFVTRVQSHDGFTKIVPQPPHLENASPARFPPTRWAFTNTGRMLVWTLVDPSNKIKDPILRVFFNNFPTCHTFCDVTKSAPGTADGGRLDMVLGFNTGDLFWLDPITLKYTRLNKAGIIHGRLVISIRFHPLNPTLIYALFSDGLIMILSTEREDPDFKVSIGQPPWAQRLKTWENGRRRSASDAAATLATNSNGNGNGNTGGGSSGEDTRQPVFIWRNEEPAPLKNQPPGSPYAGKNPVAVWKTGTKPVKAFEFSPDGQAIALVAEDGTLKIVDAASLALLDTYEGYFGGLTCLAWSPDGRYVVTGGQDDLVTIISPRESRVIARGQGHASYVTSIAFDRRRSNARTYRFGSVGEDGRVLFWDFSAAELQRPRHIPTSMHLASTDSLDDVNGDADGGEKRTTYHPAPSLGDVAMIQPVMSKLLETAVINQLTFLPDSVVTVSKVGNIRFYMRGKAPAAGVDGVVNGVKGLRVTGSK</sequence>
<comment type="caution">
    <text evidence="1">The sequence shown here is derived from an EMBL/GenBank/DDBJ whole genome shotgun (WGS) entry which is preliminary data.</text>
</comment>
<dbReference type="EMBL" id="JASBWV010000048">
    <property type="protein sequence ID" value="KAJ9115152.1"/>
    <property type="molecule type" value="Genomic_DNA"/>
</dbReference>
<keyword evidence="2" id="KW-1185">Reference proteome</keyword>
<evidence type="ECO:0000313" key="1">
    <source>
        <dbReference type="EMBL" id="KAJ9115152.1"/>
    </source>
</evidence>
<organism evidence="1 2">
    <name type="scientific">Naganishia onofrii</name>
    <dbReference type="NCBI Taxonomy" id="1851511"/>
    <lineage>
        <taxon>Eukaryota</taxon>
        <taxon>Fungi</taxon>
        <taxon>Dikarya</taxon>
        <taxon>Basidiomycota</taxon>
        <taxon>Agaricomycotina</taxon>
        <taxon>Tremellomycetes</taxon>
        <taxon>Filobasidiales</taxon>
        <taxon>Filobasidiaceae</taxon>
        <taxon>Naganishia</taxon>
    </lineage>
</organism>
<protein>
    <submittedName>
        <fullName evidence="1">Uncharacterized protein</fullName>
    </submittedName>
</protein>
<reference evidence="1" key="1">
    <citation type="submission" date="2023-04" db="EMBL/GenBank/DDBJ databases">
        <title>Draft Genome sequencing of Naganishia species isolated from polar environments using Oxford Nanopore Technology.</title>
        <authorList>
            <person name="Leo P."/>
            <person name="Venkateswaran K."/>
        </authorList>
    </citation>
    <scope>NUCLEOTIDE SEQUENCE</scope>
    <source>
        <strain evidence="1">DBVPG 5303</strain>
    </source>
</reference>